<keyword evidence="1" id="KW-1133">Transmembrane helix</keyword>
<dbReference type="RefSeq" id="WP_274201517.1">
    <property type="nucleotide sequence ID" value="NZ_JAQZAO010000007.1"/>
</dbReference>
<proteinExistence type="predicted"/>
<evidence type="ECO:0000313" key="3">
    <source>
        <dbReference type="Proteomes" id="UP001300763"/>
    </source>
</evidence>
<dbReference type="Proteomes" id="UP001300763">
    <property type="component" value="Unassembled WGS sequence"/>
</dbReference>
<keyword evidence="1" id="KW-0472">Membrane</keyword>
<protein>
    <submittedName>
        <fullName evidence="2">Uncharacterized protein</fullName>
    </submittedName>
</protein>
<keyword evidence="1" id="KW-0812">Transmembrane</keyword>
<name>A0ABT5SW30_9PSEU</name>
<evidence type="ECO:0000256" key="1">
    <source>
        <dbReference type="SAM" id="Phobius"/>
    </source>
</evidence>
<accession>A0ABT5SW30</accession>
<dbReference type="EMBL" id="JAQZAO010000007">
    <property type="protein sequence ID" value="MDD7966979.1"/>
    <property type="molecule type" value="Genomic_DNA"/>
</dbReference>
<keyword evidence="3" id="KW-1185">Reference proteome</keyword>
<sequence>MTEPAERTDPTEGASEPGVTTHRPWIRVVTIVVLAVFVLATLVSALAL</sequence>
<organism evidence="2 3">
    <name type="scientific">Actinomycetospora lemnae</name>
    <dbReference type="NCBI Taxonomy" id="3019891"/>
    <lineage>
        <taxon>Bacteria</taxon>
        <taxon>Bacillati</taxon>
        <taxon>Actinomycetota</taxon>
        <taxon>Actinomycetes</taxon>
        <taxon>Pseudonocardiales</taxon>
        <taxon>Pseudonocardiaceae</taxon>
        <taxon>Actinomycetospora</taxon>
    </lineage>
</organism>
<comment type="caution">
    <text evidence="2">The sequence shown here is derived from an EMBL/GenBank/DDBJ whole genome shotgun (WGS) entry which is preliminary data.</text>
</comment>
<reference evidence="2 3" key="1">
    <citation type="submission" date="2023-02" db="EMBL/GenBank/DDBJ databases">
        <title>Genome sequencing required for Actinomycetospora new species description.</title>
        <authorList>
            <person name="Saimee Y."/>
            <person name="Duangmal K."/>
        </authorList>
    </citation>
    <scope>NUCLEOTIDE SEQUENCE [LARGE SCALE GENOMIC DNA]</scope>
    <source>
        <strain evidence="2 3">DW7H6</strain>
    </source>
</reference>
<evidence type="ECO:0000313" key="2">
    <source>
        <dbReference type="EMBL" id="MDD7966979.1"/>
    </source>
</evidence>
<gene>
    <name evidence="2" type="ORF">PGB27_16705</name>
</gene>
<feature type="transmembrane region" description="Helical" evidence="1">
    <location>
        <begin position="25"/>
        <end position="47"/>
    </location>
</feature>